<sequence>MAIAWQKEVNGTYYQVRTAGSSVRLYTDGVFHSQYNQRTKISGGIWDLLMIPAFLHRPQELKRILVLGVGGGAVLRMFLDHFSPESITGIELNPTHIRVARKFFGLNNRKIELVEQDAVTWLKLYKGPPFDLVIDDLFGEQDGEPIRAVEADIHWGKLVSKNLSASGLLICNFLSRKEICQSGFSKLFFNDEKFKSAWIFENHRYDNQIAVFSGLNTVLSDLYEQIKQISKSNSALRLSCKNFTVNKLKCRHAT</sequence>
<name>A0A3B0ZEH7_9ZZZZ</name>
<protein>
    <recommendedName>
        <fullName evidence="3">Methyltransferase domain-containing protein</fullName>
    </recommendedName>
</protein>
<evidence type="ECO:0000256" key="1">
    <source>
        <dbReference type="ARBA" id="ARBA00023115"/>
    </source>
</evidence>
<dbReference type="SUPFAM" id="SSF53335">
    <property type="entry name" value="S-adenosyl-L-methionine-dependent methyltransferases"/>
    <property type="match status" value="1"/>
</dbReference>
<dbReference type="GO" id="GO:0006596">
    <property type="term" value="P:polyamine biosynthetic process"/>
    <property type="evidence" value="ECO:0007669"/>
    <property type="project" value="UniProtKB-KW"/>
</dbReference>
<proteinExistence type="predicted"/>
<accession>A0A3B0ZEH7</accession>
<evidence type="ECO:0000313" key="2">
    <source>
        <dbReference type="EMBL" id="VAW79106.1"/>
    </source>
</evidence>
<gene>
    <name evidence="2" type="ORF">MNBD_GAMMA12-387</name>
</gene>
<dbReference type="Gene3D" id="3.40.50.150">
    <property type="entry name" value="Vaccinia Virus protein VP39"/>
    <property type="match status" value="1"/>
</dbReference>
<reference evidence="2" key="1">
    <citation type="submission" date="2018-06" db="EMBL/GenBank/DDBJ databases">
        <authorList>
            <person name="Zhirakovskaya E."/>
        </authorList>
    </citation>
    <scope>NUCLEOTIDE SEQUENCE</scope>
</reference>
<dbReference type="AlphaFoldDB" id="A0A3B0ZEH7"/>
<dbReference type="InterPro" id="IPR029063">
    <property type="entry name" value="SAM-dependent_MTases_sf"/>
</dbReference>
<organism evidence="2">
    <name type="scientific">hydrothermal vent metagenome</name>
    <dbReference type="NCBI Taxonomy" id="652676"/>
    <lineage>
        <taxon>unclassified sequences</taxon>
        <taxon>metagenomes</taxon>
        <taxon>ecological metagenomes</taxon>
    </lineage>
</organism>
<dbReference type="PANTHER" id="PTHR43317">
    <property type="entry name" value="THERMOSPERMINE SYNTHASE ACAULIS5"/>
    <property type="match status" value="1"/>
</dbReference>
<keyword evidence="1" id="KW-0620">Polyamine biosynthesis</keyword>
<dbReference type="Pfam" id="PF01564">
    <property type="entry name" value="Spermine_synth"/>
    <property type="match status" value="1"/>
</dbReference>
<dbReference type="PANTHER" id="PTHR43317:SF1">
    <property type="entry name" value="THERMOSPERMINE SYNTHASE ACAULIS5"/>
    <property type="match status" value="1"/>
</dbReference>
<dbReference type="EMBL" id="UOFL01000171">
    <property type="protein sequence ID" value="VAW79106.1"/>
    <property type="molecule type" value="Genomic_DNA"/>
</dbReference>
<dbReference type="CDD" id="cd02440">
    <property type="entry name" value="AdoMet_MTases"/>
    <property type="match status" value="1"/>
</dbReference>
<evidence type="ECO:0008006" key="3">
    <source>
        <dbReference type="Google" id="ProtNLM"/>
    </source>
</evidence>